<dbReference type="EMBL" id="WBNJ01000104">
    <property type="protein sequence ID" value="NXD80118.1"/>
    <property type="molecule type" value="Genomic_DNA"/>
</dbReference>
<keyword evidence="1" id="KW-0732">Signal</keyword>
<feature type="signal peptide" evidence="1">
    <location>
        <begin position="1"/>
        <end position="19"/>
    </location>
</feature>
<dbReference type="OrthoDB" id="10003276at2759"/>
<feature type="non-terminal residue" evidence="2">
    <location>
        <position position="1"/>
    </location>
</feature>
<comment type="caution">
    <text evidence="2">The sequence shown here is derived from an EMBL/GenBank/DDBJ whole genome shotgun (WGS) entry which is preliminary data.</text>
</comment>
<accession>A0A851YPU4</accession>
<evidence type="ECO:0000313" key="2">
    <source>
        <dbReference type="EMBL" id="NXD80118.1"/>
    </source>
</evidence>
<sequence>FSRVKGLLFLLFLPCFCSGQPAPPLLCFSTFLDPSNMVCLCWDHDVQELMTFELQVHPAGWVALGGFSPHRGLPVSDTVVGVVFPNGSICFSLS</sequence>
<gene>
    <name evidence="2" type="primary">Moxd2</name>
    <name evidence="2" type="ORF">HALSEN_R15682</name>
</gene>
<evidence type="ECO:0000313" key="3">
    <source>
        <dbReference type="Proteomes" id="UP000648918"/>
    </source>
</evidence>
<proteinExistence type="predicted"/>
<organism evidence="2 3">
    <name type="scientific">Halcyon senegalensis</name>
    <dbReference type="NCBI Taxonomy" id="342381"/>
    <lineage>
        <taxon>Eukaryota</taxon>
        <taxon>Metazoa</taxon>
        <taxon>Chordata</taxon>
        <taxon>Craniata</taxon>
        <taxon>Vertebrata</taxon>
        <taxon>Euteleostomi</taxon>
        <taxon>Archelosauria</taxon>
        <taxon>Archosauria</taxon>
        <taxon>Dinosauria</taxon>
        <taxon>Saurischia</taxon>
        <taxon>Theropoda</taxon>
        <taxon>Coelurosauria</taxon>
        <taxon>Aves</taxon>
        <taxon>Neognathae</taxon>
        <taxon>Neoaves</taxon>
        <taxon>Telluraves</taxon>
        <taxon>Coraciimorphae</taxon>
        <taxon>Coraciiformes</taxon>
        <taxon>Alcedinidae</taxon>
        <taxon>Halcyon</taxon>
    </lineage>
</organism>
<feature type="chain" id="PRO_5032641898" evidence="1">
    <location>
        <begin position="20"/>
        <end position="94"/>
    </location>
</feature>
<evidence type="ECO:0000256" key="1">
    <source>
        <dbReference type="SAM" id="SignalP"/>
    </source>
</evidence>
<dbReference type="Proteomes" id="UP000648918">
    <property type="component" value="Unassembled WGS sequence"/>
</dbReference>
<dbReference type="AlphaFoldDB" id="A0A851YPU4"/>
<protein>
    <submittedName>
        <fullName evidence="2">MOXD2 protein</fullName>
    </submittedName>
</protein>
<keyword evidence="3" id="KW-1185">Reference proteome</keyword>
<name>A0A851YPU4_9AVES</name>
<feature type="non-terminal residue" evidence="2">
    <location>
        <position position="94"/>
    </location>
</feature>
<reference evidence="2" key="1">
    <citation type="submission" date="2019-09" db="EMBL/GenBank/DDBJ databases">
        <title>Bird 10,000 Genomes (B10K) Project - Family phase.</title>
        <authorList>
            <person name="Zhang G."/>
        </authorList>
    </citation>
    <scope>NUCLEOTIDE SEQUENCE</scope>
    <source>
        <strain evidence="2">B10K-DU-024-03</strain>
        <tissue evidence="2">Muscle</tissue>
    </source>
</reference>